<evidence type="ECO:0000256" key="4">
    <source>
        <dbReference type="ARBA" id="ARBA00022840"/>
    </source>
</evidence>
<dbReference type="AlphaFoldDB" id="A6FZS6"/>
<evidence type="ECO:0000313" key="8">
    <source>
        <dbReference type="EMBL" id="EDM80882.1"/>
    </source>
</evidence>
<keyword evidence="4 6" id="KW-0067">ATP-binding</keyword>
<dbReference type="InterPro" id="IPR017441">
    <property type="entry name" value="Protein_kinase_ATP_BS"/>
</dbReference>
<dbReference type="CDD" id="cd14014">
    <property type="entry name" value="STKc_PknB_like"/>
    <property type="match status" value="1"/>
</dbReference>
<evidence type="ECO:0000259" key="7">
    <source>
        <dbReference type="PROSITE" id="PS50011"/>
    </source>
</evidence>
<evidence type="ECO:0000256" key="6">
    <source>
        <dbReference type="PROSITE-ProRule" id="PRU10141"/>
    </source>
</evidence>
<keyword evidence="3 8" id="KW-0418">Kinase</keyword>
<dbReference type="SUPFAM" id="SSF56112">
    <property type="entry name" value="Protein kinase-like (PK-like)"/>
    <property type="match status" value="1"/>
</dbReference>
<dbReference type="Gene3D" id="3.30.200.20">
    <property type="entry name" value="Phosphorylase Kinase, domain 1"/>
    <property type="match status" value="1"/>
</dbReference>
<dbReference type="Gene3D" id="1.25.40.10">
    <property type="entry name" value="Tetratricopeptide repeat domain"/>
    <property type="match status" value="2"/>
</dbReference>
<dbReference type="Proteomes" id="UP000005801">
    <property type="component" value="Unassembled WGS sequence"/>
</dbReference>
<evidence type="ECO:0000313" key="9">
    <source>
        <dbReference type="Proteomes" id="UP000005801"/>
    </source>
</evidence>
<dbReference type="OrthoDB" id="9801841at2"/>
<dbReference type="SMART" id="SM00220">
    <property type="entry name" value="S_TKc"/>
    <property type="match status" value="1"/>
</dbReference>
<dbReference type="GO" id="GO:0004674">
    <property type="term" value="F:protein serine/threonine kinase activity"/>
    <property type="evidence" value="ECO:0007669"/>
    <property type="project" value="TreeGrafter"/>
</dbReference>
<feature type="repeat" description="TPR" evidence="5">
    <location>
        <begin position="798"/>
        <end position="831"/>
    </location>
</feature>
<organism evidence="8 9">
    <name type="scientific">Plesiocystis pacifica SIR-1</name>
    <dbReference type="NCBI Taxonomy" id="391625"/>
    <lineage>
        <taxon>Bacteria</taxon>
        <taxon>Pseudomonadati</taxon>
        <taxon>Myxococcota</taxon>
        <taxon>Polyangia</taxon>
        <taxon>Nannocystales</taxon>
        <taxon>Nannocystaceae</taxon>
        <taxon>Plesiocystis</taxon>
    </lineage>
</organism>
<dbReference type="InterPro" id="IPR008271">
    <property type="entry name" value="Ser/Thr_kinase_AS"/>
</dbReference>
<dbReference type="STRING" id="391625.PPSIR1_28268"/>
<dbReference type="GO" id="GO:0005524">
    <property type="term" value="F:ATP binding"/>
    <property type="evidence" value="ECO:0007669"/>
    <property type="project" value="UniProtKB-UniRule"/>
</dbReference>
<dbReference type="PANTHER" id="PTHR43289">
    <property type="entry name" value="MITOGEN-ACTIVATED PROTEIN KINASE KINASE KINASE 20-RELATED"/>
    <property type="match status" value="1"/>
</dbReference>
<dbReference type="InterPro" id="IPR019734">
    <property type="entry name" value="TPR_rpt"/>
</dbReference>
<accession>A6FZS6</accession>
<dbReference type="InterPro" id="IPR011990">
    <property type="entry name" value="TPR-like_helical_dom_sf"/>
</dbReference>
<dbReference type="PROSITE" id="PS00108">
    <property type="entry name" value="PROTEIN_KINASE_ST"/>
    <property type="match status" value="1"/>
</dbReference>
<sequence length="932" mass="102872">MEIRETHTDYELTHTAQAPDAMLESVGQRIRARMFGLEDGAGGPPERIDRFVIDRMLGAGGMGTVYEAWDEELQRRVAIKFLRTIARSETGEKRFYREAQGLARIAHPNVVSVFDVGRWEDKVWIAMEYVPGKTLGRWAAELRRKPADIVRRWADAGRGLAAIHAAGLVHRDIKPANILLGDDGRVRIIDFGLVKVSDTIDEFSSIGLGDRPASMDGNTYAGSGAGYSSSASLNESLTDVDSFVGTPAYAAPEHWDRRYVDARSDQYSFCVALWEALVGSRPSRRERERGGLVPLPKDKRMSKRVYRALCRGLALDPQERFPDMLSLVEALEPPSRRWLAPVVAAGVTAIVATSAALALRPPVVLAEPEDPCSNAGDPIAELWTERRKEVVHERLGPEFAGQAEGLIEGWAEGWHQAAYDSCEDVLVRQLYSSEVFDRRGRCLERQLDGFEVALQAIEEGDVESTSELLQWLATLDDPQECLGEAMLHNQFEAPPPEHAEEIARLRRQLLRLSVGELRGLPKRIEDVETILARARALAWRPLEGEASLMLGGLYAKTYRLTDARLELGRALDACVELDDNELCGLAWSELLTIESQMAFDVDAARWAYEREQAIWAEFESPHRQAFSKTDHAKYLLLTSEFEAAETELRAAADIYAELGSNYAWDHARTLRMLAWTSTLLERPDDAKTLYAEARELLTLNEEHAAKPGTGRSAARARLNESITVFVDGDAAKARTLASEGLRTAVEEQGPQGLLVARYHVVIAATCEALGDVDCVREHSAQADAVSLAAGGPTHPLRLDVLSTVGVVHLNDDRPEEAMAAFEQAVAIARRNWDSDSIRVALAERNLADAVFQNGEPERARELMLQAARNIEASQGPDSAELLPAATMLGHVELELGHRAAARTWLERARTLAGGDAELVGELDALLTKTSTP</sequence>
<dbReference type="Gene3D" id="1.10.510.10">
    <property type="entry name" value="Transferase(Phosphotransferase) domain 1"/>
    <property type="match status" value="1"/>
</dbReference>
<name>A6FZS6_9BACT</name>
<dbReference type="EMBL" id="ABCS01000007">
    <property type="protein sequence ID" value="EDM80882.1"/>
    <property type="molecule type" value="Genomic_DNA"/>
</dbReference>
<evidence type="ECO:0000256" key="5">
    <source>
        <dbReference type="PROSITE-ProRule" id="PRU00339"/>
    </source>
</evidence>
<protein>
    <submittedName>
        <fullName evidence="8">Serine/threonine kinase family protein</fullName>
    </submittedName>
</protein>
<evidence type="ECO:0000256" key="1">
    <source>
        <dbReference type="ARBA" id="ARBA00022679"/>
    </source>
</evidence>
<dbReference type="PANTHER" id="PTHR43289:SF34">
    <property type="entry name" value="SERINE_THREONINE-PROTEIN KINASE YBDM-RELATED"/>
    <property type="match status" value="1"/>
</dbReference>
<keyword evidence="9" id="KW-1185">Reference proteome</keyword>
<dbReference type="PROSITE" id="PS50005">
    <property type="entry name" value="TPR"/>
    <property type="match status" value="1"/>
</dbReference>
<comment type="caution">
    <text evidence="8">The sequence shown here is derived from an EMBL/GenBank/DDBJ whole genome shotgun (WGS) entry which is preliminary data.</text>
</comment>
<dbReference type="RefSeq" id="WP_006969975.1">
    <property type="nucleotide sequence ID" value="NZ_ABCS01000007.1"/>
</dbReference>
<dbReference type="PROSITE" id="PS00107">
    <property type="entry name" value="PROTEIN_KINASE_ATP"/>
    <property type="match status" value="1"/>
</dbReference>
<dbReference type="InterPro" id="IPR011009">
    <property type="entry name" value="Kinase-like_dom_sf"/>
</dbReference>
<dbReference type="InterPro" id="IPR000719">
    <property type="entry name" value="Prot_kinase_dom"/>
</dbReference>
<feature type="binding site" evidence="6">
    <location>
        <position position="80"/>
    </location>
    <ligand>
        <name>ATP</name>
        <dbReference type="ChEBI" id="CHEBI:30616"/>
    </ligand>
</feature>
<keyword evidence="5" id="KW-0802">TPR repeat</keyword>
<dbReference type="PROSITE" id="PS50011">
    <property type="entry name" value="PROTEIN_KINASE_DOM"/>
    <property type="match status" value="1"/>
</dbReference>
<evidence type="ECO:0000256" key="2">
    <source>
        <dbReference type="ARBA" id="ARBA00022741"/>
    </source>
</evidence>
<dbReference type="Pfam" id="PF13424">
    <property type="entry name" value="TPR_12"/>
    <property type="match status" value="1"/>
</dbReference>
<feature type="domain" description="Protein kinase" evidence="7">
    <location>
        <begin position="51"/>
        <end position="339"/>
    </location>
</feature>
<dbReference type="Pfam" id="PF00069">
    <property type="entry name" value="Pkinase"/>
    <property type="match status" value="1"/>
</dbReference>
<keyword evidence="2 6" id="KW-0547">Nucleotide-binding</keyword>
<proteinExistence type="predicted"/>
<gene>
    <name evidence="8" type="ORF">PPSIR1_28268</name>
</gene>
<evidence type="ECO:0000256" key="3">
    <source>
        <dbReference type="ARBA" id="ARBA00022777"/>
    </source>
</evidence>
<keyword evidence="1" id="KW-0808">Transferase</keyword>
<dbReference type="eggNOG" id="COG0515">
    <property type="taxonomic scope" value="Bacteria"/>
</dbReference>
<reference evidence="8 9" key="1">
    <citation type="submission" date="2007-06" db="EMBL/GenBank/DDBJ databases">
        <authorList>
            <person name="Shimkets L."/>
            <person name="Ferriera S."/>
            <person name="Johnson J."/>
            <person name="Kravitz S."/>
            <person name="Beeson K."/>
            <person name="Sutton G."/>
            <person name="Rogers Y.-H."/>
            <person name="Friedman R."/>
            <person name="Frazier M."/>
            <person name="Venter J.C."/>
        </authorList>
    </citation>
    <scope>NUCLEOTIDE SEQUENCE [LARGE SCALE GENOMIC DNA]</scope>
    <source>
        <strain evidence="8 9">SIR-1</strain>
    </source>
</reference>
<dbReference type="SUPFAM" id="SSF48452">
    <property type="entry name" value="TPR-like"/>
    <property type="match status" value="2"/>
</dbReference>